<reference evidence="1" key="2">
    <citation type="submission" date="2018-05" db="EMBL/GenBank/DDBJ databases">
        <title>OmerRS3 (Oryza meridionalis Reference Sequence Version 3).</title>
        <authorList>
            <person name="Zhang J."/>
            <person name="Kudrna D."/>
            <person name="Lee S."/>
            <person name="Talag J."/>
            <person name="Welchert J."/>
            <person name="Wing R.A."/>
        </authorList>
    </citation>
    <scope>NUCLEOTIDE SEQUENCE [LARGE SCALE GENOMIC DNA]</scope>
    <source>
        <strain evidence="1">cv. OR44</strain>
    </source>
</reference>
<dbReference type="Proteomes" id="UP000008021">
    <property type="component" value="Chromosome 12"/>
</dbReference>
<proteinExistence type="predicted"/>
<reference evidence="1" key="1">
    <citation type="submission" date="2015-04" db="UniProtKB">
        <authorList>
            <consortium name="EnsemblPlants"/>
        </authorList>
    </citation>
    <scope>IDENTIFICATION</scope>
</reference>
<evidence type="ECO:0000313" key="2">
    <source>
        <dbReference type="Proteomes" id="UP000008021"/>
    </source>
</evidence>
<dbReference type="AlphaFoldDB" id="A0A0E0FAR9"/>
<dbReference type="EnsemblPlants" id="OMERI12G04720.1">
    <property type="protein sequence ID" value="OMERI12G04720.1"/>
    <property type="gene ID" value="OMERI12G04720"/>
</dbReference>
<evidence type="ECO:0000313" key="1">
    <source>
        <dbReference type="EnsemblPlants" id="OMERI12G04720.1"/>
    </source>
</evidence>
<name>A0A0E0FAR9_9ORYZ</name>
<sequence length="126" mass="13341">MVARWGAVVGQWGRWSRSGNVFSVDASPDGSAKGAGSGGSSSSLSVSTLTLSGASSLLCGEFLDWIEAAAYQRGKLRLLKQCHSIQILLWPDLARRPAGGGTEGSWASSQGWWFDEVGRQRGVGRV</sequence>
<keyword evidence="2" id="KW-1185">Reference proteome</keyword>
<organism evidence="1">
    <name type="scientific">Oryza meridionalis</name>
    <dbReference type="NCBI Taxonomy" id="40149"/>
    <lineage>
        <taxon>Eukaryota</taxon>
        <taxon>Viridiplantae</taxon>
        <taxon>Streptophyta</taxon>
        <taxon>Embryophyta</taxon>
        <taxon>Tracheophyta</taxon>
        <taxon>Spermatophyta</taxon>
        <taxon>Magnoliopsida</taxon>
        <taxon>Liliopsida</taxon>
        <taxon>Poales</taxon>
        <taxon>Poaceae</taxon>
        <taxon>BOP clade</taxon>
        <taxon>Oryzoideae</taxon>
        <taxon>Oryzeae</taxon>
        <taxon>Oryzinae</taxon>
        <taxon>Oryza</taxon>
    </lineage>
</organism>
<dbReference type="STRING" id="40149.A0A0E0FAR9"/>
<dbReference type="Gramene" id="OMERI12G04720.1">
    <property type="protein sequence ID" value="OMERI12G04720.1"/>
    <property type="gene ID" value="OMERI12G04720"/>
</dbReference>
<accession>A0A0E0FAR9</accession>
<protein>
    <submittedName>
        <fullName evidence="1">Uncharacterized protein</fullName>
    </submittedName>
</protein>
<dbReference type="HOGENOM" id="CLU_148300_0_0_1"/>